<name>A0A9P5X4P2_9AGAR</name>
<dbReference type="InterPro" id="IPR056884">
    <property type="entry name" value="NPHP3-like_N"/>
</dbReference>
<feature type="non-terminal residue" evidence="3">
    <location>
        <position position="268"/>
    </location>
</feature>
<gene>
    <name evidence="3" type="ORF">P691DRAFT_639282</name>
</gene>
<evidence type="ECO:0000256" key="1">
    <source>
        <dbReference type="ARBA" id="ARBA00022737"/>
    </source>
</evidence>
<feature type="non-terminal residue" evidence="3">
    <location>
        <position position="1"/>
    </location>
</feature>
<accession>A0A9P5X4P2</accession>
<evidence type="ECO:0000313" key="4">
    <source>
        <dbReference type="Proteomes" id="UP000807342"/>
    </source>
</evidence>
<organism evidence="3 4">
    <name type="scientific">Macrolepiota fuliginosa MF-IS2</name>
    <dbReference type="NCBI Taxonomy" id="1400762"/>
    <lineage>
        <taxon>Eukaryota</taxon>
        <taxon>Fungi</taxon>
        <taxon>Dikarya</taxon>
        <taxon>Basidiomycota</taxon>
        <taxon>Agaricomycotina</taxon>
        <taxon>Agaricomycetes</taxon>
        <taxon>Agaricomycetidae</taxon>
        <taxon>Agaricales</taxon>
        <taxon>Agaricineae</taxon>
        <taxon>Agaricaceae</taxon>
        <taxon>Macrolepiota</taxon>
    </lineage>
</organism>
<comment type="caution">
    <text evidence="3">The sequence shown here is derived from an EMBL/GenBank/DDBJ whole genome shotgun (WGS) entry which is preliminary data.</text>
</comment>
<dbReference type="PANTHER" id="PTHR10039:SF14">
    <property type="entry name" value="NACHT DOMAIN-CONTAINING PROTEIN"/>
    <property type="match status" value="1"/>
</dbReference>
<keyword evidence="4" id="KW-1185">Reference proteome</keyword>
<dbReference type="InterPro" id="IPR007111">
    <property type="entry name" value="NACHT_NTPase"/>
</dbReference>
<keyword evidence="1" id="KW-0677">Repeat</keyword>
<reference evidence="3" key="1">
    <citation type="submission" date="2020-11" db="EMBL/GenBank/DDBJ databases">
        <authorList>
            <consortium name="DOE Joint Genome Institute"/>
            <person name="Ahrendt S."/>
            <person name="Riley R."/>
            <person name="Andreopoulos W."/>
            <person name="Labutti K."/>
            <person name="Pangilinan J."/>
            <person name="Ruiz-Duenas F.J."/>
            <person name="Barrasa J.M."/>
            <person name="Sanchez-Garcia M."/>
            <person name="Camarero S."/>
            <person name="Miyauchi S."/>
            <person name="Serrano A."/>
            <person name="Linde D."/>
            <person name="Babiker R."/>
            <person name="Drula E."/>
            <person name="Ayuso-Fernandez I."/>
            <person name="Pacheco R."/>
            <person name="Padilla G."/>
            <person name="Ferreira P."/>
            <person name="Barriuso J."/>
            <person name="Kellner H."/>
            <person name="Castanera R."/>
            <person name="Alfaro M."/>
            <person name="Ramirez L."/>
            <person name="Pisabarro A.G."/>
            <person name="Kuo A."/>
            <person name="Tritt A."/>
            <person name="Lipzen A."/>
            <person name="He G."/>
            <person name="Yan M."/>
            <person name="Ng V."/>
            <person name="Cullen D."/>
            <person name="Martin F."/>
            <person name="Rosso M.-N."/>
            <person name="Henrissat B."/>
            <person name="Hibbett D."/>
            <person name="Martinez A.T."/>
            <person name="Grigoriev I.V."/>
        </authorList>
    </citation>
    <scope>NUCLEOTIDE SEQUENCE</scope>
    <source>
        <strain evidence="3">MF-IS2</strain>
    </source>
</reference>
<dbReference type="AlphaFoldDB" id="A0A9P5X4P2"/>
<proteinExistence type="predicted"/>
<evidence type="ECO:0000259" key="2">
    <source>
        <dbReference type="PROSITE" id="PS50837"/>
    </source>
</evidence>
<dbReference type="Pfam" id="PF24883">
    <property type="entry name" value="NPHP3_N"/>
    <property type="match status" value="1"/>
</dbReference>
<dbReference type="EMBL" id="MU151568">
    <property type="protein sequence ID" value="KAF9442786.1"/>
    <property type="molecule type" value="Genomic_DNA"/>
</dbReference>
<dbReference type="OrthoDB" id="5967843at2759"/>
<dbReference type="Proteomes" id="UP000807342">
    <property type="component" value="Unassembled WGS sequence"/>
</dbReference>
<dbReference type="Gene3D" id="3.40.50.300">
    <property type="entry name" value="P-loop containing nucleotide triphosphate hydrolases"/>
    <property type="match status" value="1"/>
</dbReference>
<evidence type="ECO:0000313" key="3">
    <source>
        <dbReference type="EMBL" id="KAF9442786.1"/>
    </source>
</evidence>
<feature type="domain" description="NACHT" evidence="2">
    <location>
        <begin position="38"/>
        <end position="188"/>
    </location>
</feature>
<dbReference type="PANTHER" id="PTHR10039">
    <property type="entry name" value="AMELOGENIN"/>
    <property type="match status" value="1"/>
</dbReference>
<dbReference type="SUPFAM" id="SSF52540">
    <property type="entry name" value="P-loop containing nucleoside triphosphate hydrolases"/>
    <property type="match status" value="1"/>
</dbReference>
<protein>
    <recommendedName>
        <fullName evidence="2">NACHT domain-containing protein</fullName>
    </recommendedName>
</protein>
<sequence length="268" mass="30420">AEMDSSSRHPPPKCHPATRQALRERVITWFANVDGALKIFWILGPRGIGKSAIAQTIAEYYHDLDQLGAAFFFSNHASNSLQVIPTLVYQLVIRFPDYKRIIIQILNNDSTIFERNLRSQFKSLIVKPFTMLQTQNSACVQQPILFILDGLDECQPEVARCELIELIDQSSLSSHTRAFRWLIFSRPDPSIQRLASRSNPRHECEELRMDDADARHDVSCMLQDGFASIRQQYSDVLDETWPPEAQLRRLADGAGGSFPFASTALELV</sequence>
<dbReference type="InterPro" id="IPR027417">
    <property type="entry name" value="P-loop_NTPase"/>
</dbReference>
<dbReference type="PROSITE" id="PS50837">
    <property type="entry name" value="NACHT"/>
    <property type="match status" value="1"/>
</dbReference>